<dbReference type="AlphaFoldDB" id="A0A8H4STP7"/>
<dbReference type="GO" id="GO:0003824">
    <property type="term" value="F:catalytic activity"/>
    <property type="evidence" value="ECO:0007669"/>
    <property type="project" value="InterPro"/>
</dbReference>
<evidence type="ECO:0000313" key="2">
    <source>
        <dbReference type="EMBL" id="KAF4945624.1"/>
    </source>
</evidence>
<name>A0A8H4STP7_9HYPO</name>
<dbReference type="PANTHER" id="PTHR46082:SF6">
    <property type="entry name" value="AAA+ ATPASE DOMAIN-CONTAINING PROTEIN-RELATED"/>
    <property type="match status" value="1"/>
</dbReference>
<organism evidence="2 3">
    <name type="scientific">Fusarium gaditjirri</name>
    <dbReference type="NCBI Taxonomy" id="282569"/>
    <lineage>
        <taxon>Eukaryota</taxon>
        <taxon>Fungi</taxon>
        <taxon>Dikarya</taxon>
        <taxon>Ascomycota</taxon>
        <taxon>Pezizomycotina</taxon>
        <taxon>Sordariomycetes</taxon>
        <taxon>Hypocreomycetidae</taxon>
        <taxon>Hypocreales</taxon>
        <taxon>Nectriaceae</taxon>
        <taxon>Fusarium</taxon>
        <taxon>Fusarium nisikadoi species complex</taxon>
    </lineage>
</organism>
<dbReference type="InterPro" id="IPR035994">
    <property type="entry name" value="Nucleoside_phosphorylase_sf"/>
</dbReference>
<dbReference type="InterPro" id="IPR053137">
    <property type="entry name" value="NLR-like"/>
</dbReference>
<feature type="domain" description="Nucleoside phosphorylase" evidence="1">
    <location>
        <begin position="14"/>
        <end position="178"/>
    </location>
</feature>
<keyword evidence="3" id="KW-1185">Reference proteome</keyword>
<dbReference type="EMBL" id="JABFAI010000362">
    <property type="protein sequence ID" value="KAF4945624.1"/>
    <property type="molecule type" value="Genomic_DNA"/>
</dbReference>
<evidence type="ECO:0000313" key="3">
    <source>
        <dbReference type="Proteomes" id="UP000604273"/>
    </source>
</evidence>
<dbReference type="PANTHER" id="PTHR46082">
    <property type="entry name" value="ATP/GTP-BINDING PROTEIN-RELATED"/>
    <property type="match status" value="1"/>
</dbReference>
<gene>
    <name evidence="2" type="ORF">FGADI_11805</name>
</gene>
<dbReference type="SUPFAM" id="SSF53167">
    <property type="entry name" value="Purine and uridine phosphorylases"/>
    <property type="match status" value="1"/>
</dbReference>
<dbReference type="Proteomes" id="UP000604273">
    <property type="component" value="Unassembled WGS sequence"/>
</dbReference>
<comment type="caution">
    <text evidence="2">The sequence shown here is derived from an EMBL/GenBank/DDBJ whole genome shotgun (WGS) entry which is preliminary data.</text>
</comment>
<dbReference type="Gene3D" id="3.40.50.1580">
    <property type="entry name" value="Nucleoside phosphorylase domain"/>
    <property type="match status" value="1"/>
</dbReference>
<dbReference type="OrthoDB" id="20872at2759"/>
<accession>A0A8H4STP7</accession>
<reference evidence="2" key="1">
    <citation type="journal article" date="2020" name="BMC Genomics">
        <title>Correction to: Identification and distribution of gene clusters required for synthesis of sphingolipid metabolism inhibitors in diverse species of the filamentous fungus Fusarium.</title>
        <authorList>
            <person name="Kim H.S."/>
            <person name="Lohmar J.M."/>
            <person name="Busman M."/>
            <person name="Brown D.W."/>
            <person name="Naumann T.A."/>
            <person name="Divon H.H."/>
            <person name="Lysoe E."/>
            <person name="Uhlig S."/>
            <person name="Proctor R.H."/>
        </authorList>
    </citation>
    <scope>NUCLEOTIDE SEQUENCE</scope>
    <source>
        <strain evidence="2">NRRL 45417</strain>
    </source>
</reference>
<dbReference type="GO" id="GO:0009116">
    <property type="term" value="P:nucleoside metabolic process"/>
    <property type="evidence" value="ECO:0007669"/>
    <property type="project" value="InterPro"/>
</dbReference>
<dbReference type="Pfam" id="PF01048">
    <property type="entry name" value="PNP_UDP_1"/>
    <property type="match status" value="1"/>
</dbReference>
<dbReference type="InterPro" id="IPR000845">
    <property type="entry name" value="Nucleoside_phosphorylase_d"/>
</dbReference>
<proteinExistence type="predicted"/>
<reference evidence="2" key="2">
    <citation type="submission" date="2020-05" db="EMBL/GenBank/DDBJ databases">
        <authorList>
            <person name="Kim H.-S."/>
            <person name="Proctor R.H."/>
            <person name="Brown D.W."/>
        </authorList>
    </citation>
    <scope>NUCLEOTIDE SEQUENCE</scope>
    <source>
        <strain evidence="2">NRRL 45417</strain>
    </source>
</reference>
<protein>
    <recommendedName>
        <fullName evidence="1">Nucleoside phosphorylase domain-containing protein</fullName>
    </recommendedName>
</protein>
<sequence length="299" mass="32615">MPPAKRPIDPKSFRVAIICALPREAAAVTLLLDELWTRTYGVGKDPDRDCYVTGRMGQHNVVLATLPGMGTIHAARSTVKLRGAYTGLRIALLVGICGGLPQVGNTNAYLGDVVISKSIVQYDFGNRYPYHFDPMKDVKDSLQSPSPDIRPLIAALETEKVDHRLKRAATGHLKQLQINAKKYKSNVNYQYLGAAKDRAYLSNYHHKHRKSCKECASDPNAICSAAIKASCADVGCDPSKQVQRRRAVNLPAGADFVPQLFIGRIGSTDYLVKSGLDREKIAADHGIIAVEMEGAAFLA</sequence>
<evidence type="ECO:0000259" key="1">
    <source>
        <dbReference type="Pfam" id="PF01048"/>
    </source>
</evidence>